<evidence type="ECO:0000256" key="1">
    <source>
        <dbReference type="SAM" id="Phobius"/>
    </source>
</evidence>
<accession>A0A371X4K7</accession>
<proteinExistence type="predicted"/>
<dbReference type="RefSeq" id="WP_116682568.1">
    <property type="nucleotide sequence ID" value="NZ_QURL01000003.1"/>
</dbReference>
<name>A0A371X4K7_9HYPH</name>
<evidence type="ECO:0000313" key="2">
    <source>
        <dbReference type="EMBL" id="RFC64150.1"/>
    </source>
</evidence>
<reference evidence="2 3" key="1">
    <citation type="submission" date="2018-08" db="EMBL/GenBank/DDBJ databases">
        <title>Fulvimarina sp. 85, whole genome shotgun sequence.</title>
        <authorList>
            <person name="Tuo L."/>
        </authorList>
    </citation>
    <scope>NUCLEOTIDE SEQUENCE [LARGE SCALE GENOMIC DNA]</scope>
    <source>
        <strain evidence="2 3">85</strain>
    </source>
</reference>
<feature type="transmembrane region" description="Helical" evidence="1">
    <location>
        <begin position="63"/>
        <end position="81"/>
    </location>
</feature>
<dbReference type="OrthoDB" id="8449218at2"/>
<keyword evidence="1" id="KW-1133">Transmembrane helix</keyword>
<sequence>MAYREDEDAARRREAGHILKRIGEETDPQTGTHVQSWLLRPRAFFKAEDADQDDRIEVIGMRIGRLLGVAGLLVFAALFLIEFAA</sequence>
<dbReference type="EMBL" id="QURL01000003">
    <property type="protein sequence ID" value="RFC64150.1"/>
    <property type="molecule type" value="Genomic_DNA"/>
</dbReference>
<dbReference type="Proteomes" id="UP000264310">
    <property type="component" value="Unassembled WGS sequence"/>
</dbReference>
<comment type="caution">
    <text evidence="2">The sequence shown here is derived from an EMBL/GenBank/DDBJ whole genome shotgun (WGS) entry which is preliminary data.</text>
</comment>
<organism evidence="2 3">
    <name type="scientific">Fulvimarina endophytica</name>
    <dbReference type="NCBI Taxonomy" id="2293836"/>
    <lineage>
        <taxon>Bacteria</taxon>
        <taxon>Pseudomonadati</taxon>
        <taxon>Pseudomonadota</taxon>
        <taxon>Alphaproteobacteria</taxon>
        <taxon>Hyphomicrobiales</taxon>
        <taxon>Aurantimonadaceae</taxon>
        <taxon>Fulvimarina</taxon>
    </lineage>
</organism>
<keyword evidence="1" id="KW-0472">Membrane</keyword>
<protein>
    <submittedName>
        <fullName evidence="2">Uncharacterized protein</fullName>
    </submittedName>
</protein>
<gene>
    <name evidence="2" type="ORF">DYI37_07255</name>
</gene>
<evidence type="ECO:0000313" key="3">
    <source>
        <dbReference type="Proteomes" id="UP000264310"/>
    </source>
</evidence>
<keyword evidence="3" id="KW-1185">Reference proteome</keyword>
<keyword evidence="1" id="KW-0812">Transmembrane</keyword>
<dbReference type="AlphaFoldDB" id="A0A371X4K7"/>